<organism evidence="1 2">
    <name type="scientific">Nematocida parisii (strain ERTm3)</name>
    <name type="common">Nematode killer fungus</name>
    <dbReference type="NCBI Taxonomy" id="935791"/>
    <lineage>
        <taxon>Eukaryota</taxon>
        <taxon>Fungi</taxon>
        <taxon>Fungi incertae sedis</taxon>
        <taxon>Microsporidia</taxon>
        <taxon>Nematocida</taxon>
    </lineage>
</organism>
<dbReference type="Proteomes" id="UP000002872">
    <property type="component" value="Unassembled WGS sequence"/>
</dbReference>
<dbReference type="HOGENOM" id="CLU_950256_0_0_1"/>
<proteinExistence type="predicted"/>
<dbReference type="AlphaFoldDB" id="I3EE09"/>
<gene>
    <name evidence="1" type="ORF">NEQG_02337</name>
</gene>
<dbReference type="InParanoid" id="I3EE09"/>
<dbReference type="EMBL" id="GL870882">
    <property type="protein sequence ID" value="EIJ87456.1"/>
    <property type="molecule type" value="Genomic_DNA"/>
</dbReference>
<evidence type="ECO:0000313" key="1">
    <source>
        <dbReference type="EMBL" id="EIJ87456.1"/>
    </source>
</evidence>
<dbReference type="OMA" id="RIYHISM"/>
<keyword evidence="2" id="KW-1185">Reference proteome</keyword>
<dbReference type="OrthoDB" id="26970at2759"/>
<sequence length="283" mass="32357">MRQQSNSFHNTKTYLDNIEFTDNQVNNRILLKKVLPSLINLDTSISIMLSTLSPEEYREYEKYVNIAIDSNISRLSSNGNASIEIPKSNGSLLSDSFCSKIYAYHGGLLRIMNYMKTEIIEENDSLFDLVMEIFEDMILGLYSTYCIHYVIYGLIMRTDSRLSGYISFLANIVHGNDQRRIVASLCLGSLLKRLRHLSDEAREIVDEYIFDCKNRIISMNDGFSDVLLSQLWSISENPVLAIDTATIPVEKEKIPVKVKTHLQGIACTRIEVYEAILEDEQNI</sequence>
<reference evidence="1" key="1">
    <citation type="submission" date="2011-01" db="EMBL/GenBank/DDBJ databases">
        <title>The Genome Sequence of Nematocida parisii strain ERTm3.</title>
        <authorList>
            <consortium name="The Broad Institute Genome Sequencing Platform"/>
            <consortium name="The Broad Institute Genome Sequencing Center for Infectious Disease"/>
            <person name="Cuomo C."/>
            <person name="Troemel E."/>
            <person name="Young S.K."/>
            <person name="Zeng Q."/>
            <person name="Gargeya S."/>
            <person name="Fitzgerald M."/>
            <person name="Haas B."/>
            <person name="Abouelleil A."/>
            <person name="Alvarado L."/>
            <person name="Arachchi H.M."/>
            <person name="Berlin A."/>
            <person name="Chapman S.B."/>
            <person name="Gearin G."/>
            <person name="Goldberg J."/>
            <person name="Griggs A."/>
            <person name="Gujja S."/>
            <person name="Hansen M."/>
            <person name="Heiman D."/>
            <person name="Howarth C."/>
            <person name="Larimer J."/>
            <person name="Lui A."/>
            <person name="MacDonald P.J.P."/>
            <person name="McCowen C."/>
            <person name="Montmayeur A."/>
            <person name="Murphy C."/>
            <person name="Neiman D."/>
            <person name="Pearson M."/>
            <person name="Priest M."/>
            <person name="Roberts A."/>
            <person name="Saif S."/>
            <person name="Shea T."/>
            <person name="Sisk P."/>
            <person name="Stolte C."/>
            <person name="Sykes S."/>
            <person name="Wortman J."/>
            <person name="Nusbaum C."/>
            <person name="Birren B."/>
        </authorList>
    </citation>
    <scope>NUCLEOTIDE SEQUENCE</scope>
    <source>
        <strain evidence="1">ERTm3</strain>
    </source>
</reference>
<dbReference type="VEuPathDB" id="MicrosporidiaDB:NEQG_02337"/>
<evidence type="ECO:0000313" key="2">
    <source>
        <dbReference type="Proteomes" id="UP000002872"/>
    </source>
</evidence>
<accession>I3EE09</accession>
<protein>
    <submittedName>
        <fullName evidence="1">Uncharacterized protein</fullName>
    </submittedName>
</protein>
<name>I3EE09_NEMP3</name>